<protein>
    <submittedName>
        <fullName evidence="8">Choline monooxygenase</fullName>
    </submittedName>
</protein>
<dbReference type="InterPro" id="IPR036922">
    <property type="entry name" value="Rieske_2Fe-2S_sf"/>
</dbReference>
<dbReference type="AlphaFoldDB" id="A0A1I7NDV5"/>
<dbReference type="InterPro" id="IPR015879">
    <property type="entry name" value="Ring_hydroxy_dOase_asu_C_dom"/>
</dbReference>
<dbReference type="GO" id="GO:0005506">
    <property type="term" value="F:iron ion binding"/>
    <property type="evidence" value="ECO:0007669"/>
    <property type="project" value="InterPro"/>
</dbReference>
<reference evidence="9" key="1">
    <citation type="submission" date="2016-10" db="EMBL/GenBank/DDBJ databases">
        <authorList>
            <person name="Varghese N."/>
            <person name="Submissions S."/>
        </authorList>
    </citation>
    <scope>NUCLEOTIDE SEQUENCE [LARGE SCALE GENOMIC DNA]</scope>
    <source>
        <strain evidence="9">DSM 1565</strain>
    </source>
</reference>
<dbReference type="STRING" id="51670.SAMN04488557_1753"/>
<evidence type="ECO:0000256" key="3">
    <source>
        <dbReference type="ARBA" id="ARBA00022723"/>
    </source>
</evidence>
<dbReference type="OrthoDB" id="7456916at2"/>
<dbReference type="EMBL" id="FPCH01000002">
    <property type="protein sequence ID" value="SFV32868.1"/>
    <property type="molecule type" value="Genomic_DNA"/>
</dbReference>
<dbReference type="InterPro" id="IPR017941">
    <property type="entry name" value="Rieske_2Fe-2S"/>
</dbReference>
<keyword evidence="2" id="KW-0001">2Fe-2S</keyword>
<dbReference type="GO" id="GO:0004497">
    <property type="term" value="F:monooxygenase activity"/>
    <property type="evidence" value="ECO:0007669"/>
    <property type="project" value="UniProtKB-KW"/>
</dbReference>
<dbReference type="Pfam" id="PF00355">
    <property type="entry name" value="Rieske"/>
    <property type="match status" value="1"/>
</dbReference>
<proteinExistence type="predicted"/>
<dbReference type="PROSITE" id="PS51296">
    <property type="entry name" value="RIESKE"/>
    <property type="match status" value="1"/>
</dbReference>
<comment type="cofactor">
    <cofactor evidence="1">
        <name>Fe cation</name>
        <dbReference type="ChEBI" id="CHEBI:24875"/>
    </cofactor>
</comment>
<keyword evidence="6" id="KW-0411">Iron-sulfur</keyword>
<evidence type="ECO:0000313" key="8">
    <source>
        <dbReference type="EMBL" id="SFV32868.1"/>
    </source>
</evidence>
<dbReference type="Gene3D" id="3.90.380.10">
    <property type="entry name" value="Naphthalene 1,2-dioxygenase Alpha Subunit, Chain A, domain 1"/>
    <property type="match status" value="1"/>
</dbReference>
<evidence type="ECO:0000256" key="5">
    <source>
        <dbReference type="ARBA" id="ARBA00023004"/>
    </source>
</evidence>
<keyword evidence="3" id="KW-0479">Metal-binding</keyword>
<evidence type="ECO:0000259" key="7">
    <source>
        <dbReference type="PROSITE" id="PS51296"/>
    </source>
</evidence>
<gene>
    <name evidence="8" type="ORF">SAMN04488557_1753</name>
</gene>
<dbReference type="Pfam" id="PF00848">
    <property type="entry name" value="Ring_hydroxyl_A"/>
    <property type="match status" value="1"/>
</dbReference>
<evidence type="ECO:0000313" key="9">
    <source>
        <dbReference type="Proteomes" id="UP000199423"/>
    </source>
</evidence>
<evidence type="ECO:0000256" key="4">
    <source>
        <dbReference type="ARBA" id="ARBA00023002"/>
    </source>
</evidence>
<dbReference type="Proteomes" id="UP000199423">
    <property type="component" value="Unassembled WGS sequence"/>
</dbReference>
<evidence type="ECO:0000256" key="6">
    <source>
        <dbReference type="ARBA" id="ARBA00023014"/>
    </source>
</evidence>
<organism evidence="8 9">
    <name type="scientific">Hyphomicrobium facile</name>
    <dbReference type="NCBI Taxonomy" id="51670"/>
    <lineage>
        <taxon>Bacteria</taxon>
        <taxon>Pseudomonadati</taxon>
        <taxon>Pseudomonadota</taxon>
        <taxon>Alphaproteobacteria</taxon>
        <taxon>Hyphomicrobiales</taxon>
        <taxon>Hyphomicrobiaceae</taxon>
        <taxon>Hyphomicrobium</taxon>
    </lineage>
</organism>
<keyword evidence="5" id="KW-0408">Iron</keyword>
<dbReference type="CDD" id="cd03469">
    <property type="entry name" value="Rieske_RO_Alpha_N"/>
    <property type="match status" value="1"/>
</dbReference>
<dbReference type="PANTHER" id="PTHR43756">
    <property type="entry name" value="CHOLINE MONOOXYGENASE, CHLOROPLASTIC"/>
    <property type="match status" value="1"/>
</dbReference>
<keyword evidence="9" id="KW-1185">Reference proteome</keyword>
<keyword evidence="8" id="KW-0503">Monooxygenase</keyword>
<accession>A0A1I7NDV5</accession>
<keyword evidence="4" id="KW-0560">Oxidoreductase</keyword>
<name>A0A1I7NDV5_9HYPH</name>
<dbReference type="Gene3D" id="2.102.10.10">
    <property type="entry name" value="Rieske [2Fe-2S] iron-sulphur domain"/>
    <property type="match status" value="1"/>
</dbReference>
<dbReference type="PRINTS" id="PR00090">
    <property type="entry name" value="RNGDIOXGNASE"/>
</dbReference>
<dbReference type="SUPFAM" id="SSF50022">
    <property type="entry name" value="ISP domain"/>
    <property type="match status" value="1"/>
</dbReference>
<dbReference type="GO" id="GO:0051537">
    <property type="term" value="F:2 iron, 2 sulfur cluster binding"/>
    <property type="evidence" value="ECO:0007669"/>
    <property type="project" value="UniProtKB-KW"/>
</dbReference>
<dbReference type="PANTHER" id="PTHR43756:SF5">
    <property type="entry name" value="CHOLINE MONOOXYGENASE, CHLOROPLASTIC"/>
    <property type="match status" value="1"/>
</dbReference>
<dbReference type="InterPro" id="IPR001663">
    <property type="entry name" value="Rng_hydr_dOase-A"/>
</dbReference>
<dbReference type="RefSeq" id="WP_092867112.1">
    <property type="nucleotide sequence ID" value="NZ_FPCH01000002.1"/>
</dbReference>
<dbReference type="SUPFAM" id="SSF55961">
    <property type="entry name" value="Bet v1-like"/>
    <property type="match status" value="1"/>
</dbReference>
<feature type="domain" description="Rieske" evidence="7">
    <location>
        <begin position="49"/>
        <end position="156"/>
    </location>
</feature>
<sequence>MLQKNDEELFGLDRFRPNDPAHSYTLPANLYFDREIYELEKEKIFYKSWNFVCHASQLAAPGAYRTVKIGDQSIAIVRGRDGNLRAFHNVCSHRAHQLLQGEGKTRAITCPYHAWQYELDGQLRSNSVLENVAGFKTEEFCLKPVKLEVFLGFVWINIDLNAKSLAETSGDFEADVRKYVDTPETLVYAGRQTFEIKANWKNVVENFQECYHCPPAHPALVELFDHGIYQTKNFAICSSHIAPAREENSAYKVDKNQQGAQLMYAAWYLWPNVTFNVFPGRRNLSFMHIMPTGPETTYEHWDFFLDEAMPNEEEKAAMEYIKDVLQPEDIGLVESVQRGLHSVAYSQGRLVIDQKLVGEGRSSDGLGDHKASSSSEHGIHHFQSIYYNAMSADRR</sequence>
<evidence type="ECO:0000256" key="1">
    <source>
        <dbReference type="ARBA" id="ARBA00001962"/>
    </source>
</evidence>
<evidence type="ECO:0000256" key="2">
    <source>
        <dbReference type="ARBA" id="ARBA00022714"/>
    </source>
</evidence>